<dbReference type="AlphaFoldDB" id="A0A9Q1HGB9"/>
<keyword evidence="3" id="KW-1185">Reference proteome</keyword>
<evidence type="ECO:0000313" key="3">
    <source>
        <dbReference type="Proteomes" id="UP001152320"/>
    </source>
</evidence>
<organism evidence="2 3">
    <name type="scientific">Holothuria leucospilota</name>
    <name type="common">Black long sea cucumber</name>
    <name type="synonym">Mertensiothuria leucospilota</name>
    <dbReference type="NCBI Taxonomy" id="206669"/>
    <lineage>
        <taxon>Eukaryota</taxon>
        <taxon>Metazoa</taxon>
        <taxon>Echinodermata</taxon>
        <taxon>Eleutherozoa</taxon>
        <taxon>Echinozoa</taxon>
        <taxon>Holothuroidea</taxon>
        <taxon>Aspidochirotacea</taxon>
        <taxon>Aspidochirotida</taxon>
        <taxon>Holothuriidae</taxon>
        <taxon>Holothuria</taxon>
    </lineage>
</organism>
<dbReference type="Proteomes" id="UP001152320">
    <property type="component" value="Chromosome 1"/>
</dbReference>
<name>A0A9Q1HGB9_HOLLE</name>
<protein>
    <submittedName>
        <fullName evidence="2">Uncharacterized protein</fullName>
    </submittedName>
</protein>
<feature type="region of interest" description="Disordered" evidence="1">
    <location>
        <begin position="39"/>
        <end position="120"/>
    </location>
</feature>
<accession>A0A9Q1HGB9</accession>
<comment type="caution">
    <text evidence="2">The sequence shown here is derived from an EMBL/GenBank/DDBJ whole genome shotgun (WGS) entry which is preliminary data.</text>
</comment>
<feature type="compositionally biased region" description="Polar residues" evidence="1">
    <location>
        <begin position="62"/>
        <end position="74"/>
    </location>
</feature>
<sequence length="230" mass="26233">MYLTDNIFYLKQALDTETLSPVIRDLGFRAFKGILRDSKSQDWEDREANRQHAERSAESTDNEPTQSKPLQSNPSPTPENVEPNASDVVVARKRKHCETESDVPNEGKEGPKPISNGHSDRDFKSYLEELSSLPEVITFKEQTRLVPAIRLLEMSIRDKDFGVVHTRWGRGGDATNLDHFGPDVVSFGHKLRSLISEWFCNYKKTTMSDMFEGLEARGMVFILRVDILFV</sequence>
<proteinExistence type="predicted"/>
<evidence type="ECO:0000256" key="1">
    <source>
        <dbReference type="SAM" id="MobiDB-lite"/>
    </source>
</evidence>
<dbReference type="OrthoDB" id="6910977at2759"/>
<feature type="compositionally biased region" description="Basic and acidic residues" evidence="1">
    <location>
        <begin position="39"/>
        <end position="58"/>
    </location>
</feature>
<gene>
    <name evidence="2" type="ORF">HOLleu_01293</name>
</gene>
<dbReference type="EMBL" id="JAIZAY010000001">
    <property type="protein sequence ID" value="KAJ8048822.1"/>
    <property type="molecule type" value="Genomic_DNA"/>
</dbReference>
<reference evidence="2" key="1">
    <citation type="submission" date="2021-10" db="EMBL/GenBank/DDBJ databases">
        <title>Tropical sea cucumber genome reveals ecological adaptation and Cuvierian tubules defense mechanism.</title>
        <authorList>
            <person name="Chen T."/>
        </authorList>
    </citation>
    <scope>NUCLEOTIDE SEQUENCE</scope>
    <source>
        <strain evidence="2">Nanhai2018</strain>
        <tissue evidence="2">Muscle</tissue>
    </source>
</reference>
<evidence type="ECO:0000313" key="2">
    <source>
        <dbReference type="EMBL" id="KAJ8048822.1"/>
    </source>
</evidence>